<evidence type="ECO:0000256" key="4">
    <source>
        <dbReference type="ARBA" id="ARBA00019465"/>
    </source>
</evidence>
<dbReference type="NCBIfam" id="TIGR00745">
    <property type="entry name" value="apbA_panE"/>
    <property type="match status" value="1"/>
</dbReference>
<dbReference type="Gene3D" id="1.10.1040.10">
    <property type="entry name" value="N-(1-d-carboxylethyl)-l-norvaline Dehydrogenase, domain 2"/>
    <property type="match status" value="1"/>
</dbReference>
<evidence type="ECO:0000259" key="10">
    <source>
        <dbReference type="Pfam" id="PF02558"/>
    </source>
</evidence>
<comment type="pathway">
    <text evidence="1">Cofactor biosynthesis; (R)-pantothenate biosynthesis; (R)-pantoate from 3-methyl-2-oxobutanoate: step 2/2.</text>
</comment>
<keyword evidence="13" id="KW-1185">Reference proteome</keyword>
<dbReference type="Pfam" id="PF02558">
    <property type="entry name" value="ApbA"/>
    <property type="match status" value="1"/>
</dbReference>
<comment type="catalytic activity">
    <reaction evidence="9">
        <text>(R)-pantoate + NADP(+) = 2-dehydropantoate + NADPH + H(+)</text>
        <dbReference type="Rhea" id="RHEA:16233"/>
        <dbReference type="ChEBI" id="CHEBI:11561"/>
        <dbReference type="ChEBI" id="CHEBI:15378"/>
        <dbReference type="ChEBI" id="CHEBI:15980"/>
        <dbReference type="ChEBI" id="CHEBI:57783"/>
        <dbReference type="ChEBI" id="CHEBI:58349"/>
        <dbReference type="EC" id="1.1.1.169"/>
    </reaction>
</comment>
<gene>
    <name evidence="12" type="ORF">K6K13_01025</name>
</gene>
<evidence type="ECO:0000313" key="12">
    <source>
        <dbReference type="EMBL" id="QZN96108.1"/>
    </source>
</evidence>
<dbReference type="GO" id="GO:0008677">
    <property type="term" value="F:2-dehydropantoate 2-reductase activity"/>
    <property type="evidence" value="ECO:0007669"/>
    <property type="project" value="UniProtKB-EC"/>
</dbReference>
<comment type="similarity">
    <text evidence="2">Belongs to the ketopantoate reductase family.</text>
</comment>
<evidence type="ECO:0000256" key="1">
    <source>
        <dbReference type="ARBA" id="ARBA00004994"/>
    </source>
</evidence>
<evidence type="ECO:0000256" key="7">
    <source>
        <dbReference type="ARBA" id="ARBA00023002"/>
    </source>
</evidence>
<dbReference type="RefSeq" id="WP_222159171.1">
    <property type="nucleotide sequence ID" value="NZ_CP081864.1"/>
</dbReference>
<name>A0ABX9AMZ7_9ENTR</name>
<dbReference type="SUPFAM" id="SSF51735">
    <property type="entry name" value="NAD(P)-binding Rossmann-fold domains"/>
    <property type="match status" value="1"/>
</dbReference>
<keyword evidence="6" id="KW-0521">NADP</keyword>
<evidence type="ECO:0000256" key="2">
    <source>
        <dbReference type="ARBA" id="ARBA00007870"/>
    </source>
</evidence>
<evidence type="ECO:0000256" key="3">
    <source>
        <dbReference type="ARBA" id="ARBA00013014"/>
    </source>
</evidence>
<reference evidence="12 13" key="1">
    <citation type="submission" date="2021-08" db="EMBL/GenBank/DDBJ databases">
        <title>Culture and genomic analysis of Symbiopectobacterium purcellii sp. nov. gen. nov., isolated from the leafhopper Empoasca decipiens.</title>
        <authorList>
            <person name="Nadal-Jimenez P."/>
            <person name="Siozios S."/>
            <person name="Halliday N."/>
            <person name="Camara M."/>
            <person name="Hurst G.D.D."/>
        </authorList>
    </citation>
    <scope>NUCLEOTIDE SEQUENCE [LARGE SCALE GENOMIC DNA]</scope>
    <source>
        <strain evidence="12 13">SyEd1</strain>
    </source>
</reference>
<protein>
    <recommendedName>
        <fullName evidence="4">2-dehydropantoate 2-reductase</fullName>
        <ecNumber evidence="3">1.1.1.169</ecNumber>
    </recommendedName>
    <alternativeName>
        <fullName evidence="8">Ketopantoate reductase</fullName>
    </alternativeName>
</protein>
<evidence type="ECO:0000256" key="8">
    <source>
        <dbReference type="ARBA" id="ARBA00032024"/>
    </source>
</evidence>
<dbReference type="InterPro" id="IPR013332">
    <property type="entry name" value="KPR_N"/>
</dbReference>
<dbReference type="Gene3D" id="3.40.50.720">
    <property type="entry name" value="NAD(P)-binding Rossmann-like Domain"/>
    <property type="match status" value="1"/>
</dbReference>
<dbReference type="InterPro" id="IPR050838">
    <property type="entry name" value="Ketopantoate_reductase"/>
</dbReference>
<evidence type="ECO:0000259" key="11">
    <source>
        <dbReference type="Pfam" id="PF08546"/>
    </source>
</evidence>
<dbReference type="InterPro" id="IPR003710">
    <property type="entry name" value="ApbA"/>
</dbReference>
<dbReference type="InterPro" id="IPR008927">
    <property type="entry name" value="6-PGluconate_DH-like_C_sf"/>
</dbReference>
<dbReference type="EMBL" id="CP081864">
    <property type="protein sequence ID" value="QZN96108.1"/>
    <property type="molecule type" value="Genomic_DNA"/>
</dbReference>
<accession>A0ABX9AMZ7</accession>
<dbReference type="PANTHER" id="PTHR43765:SF2">
    <property type="entry name" value="2-DEHYDROPANTOATE 2-REDUCTASE"/>
    <property type="match status" value="1"/>
</dbReference>
<dbReference type="PANTHER" id="PTHR43765">
    <property type="entry name" value="2-DEHYDROPANTOATE 2-REDUCTASE-RELATED"/>
    <property type="match status" value="1"/>
</dbReference>
<dbReference type="SUPFAM" id="SSF48179">
    <property type="entry name" value="6-phosphogluconate dehydrogenase C-terminal domain-like"/>
    <property type="match status" value="1"/>
</dbReference>
<dbReference type="InterPro" id="IPR013752">
    <property type="entry name" value="KPA_reductase"/>
</dbReference>
<feature type="domain" description="Ketopantoate reductase N-terminal" evidence="10">
    <location>
        <begin position="5"/>
        <end position="149"/>
    </location>
</feature>
<evidence type="ECO:0000256" key="5">
    <source>
        <dbReference type="ARBA" id="ARBA00022655"/>
    </source>
</evidence>
<proteinExistence type="inferred from homology"/>
<dbReference type="Pfam" id="PF08546">
    <property type="entry name" value="ApbA_C"/>
    <property type="match status" value="1"/>
</dbReference>
<feature type="domain" description="Ketopantoate reductase C-terminal" evidence="11">
    <location>
        <begin position="191"/>
        <end position="336"/>
    </location>
</feature>
<dbReference type="InterPro" id="IPR013328">
    <property type="entry name" value="6PGD_dom2"/>
</dbReference>
<evidence type="ECO:0000313" key="13">
    <source>
        <dbReference type="Proteomes" id="UP000825886"/>
    </source>
</evidence>
<keyword evidence="5" id="KW-0566">Pantothenate biosynthesis</keyword>
<keyword evidence="7 12" id="KW-0560">Oxidoreductase</keyword>
<dbReference type="EC" id="1.1.1.169" evidence="3"/>
<organism evidence="12 13">
    <name type="scientific">Symbiopectobacterium purcellii</name>
    <dbReference type="NCBI Taxonomy" id="2871826"/>
    <lineage>
        <taxon>Bacteria</taxon>
        <taxon>Pseudomonadati</taxon>
        <taxon>Pseudomonadota</taxon>
        <taxon>Gammaproteobacteria</taxon>
        <taxon>Enterobacterales</taxon>
        <taxon>Enterobacteriaceae</taxon>
    </lineage>
</organism>
<evidence type="ECO:0000256" key="9">
    <source>
        <dbReference type="ARBA" id="ARBA00048793"/>
    </source>
</evidence>
<dbReference type="Proteomes" id="UP000825886">
    <property type="component" value="Chromosome"/>
</dbReference>
<evidence type="ECO:0000256" key="6">
    <source>
        <dbReference type="ARBA" id="ARBA00022857"/>
    </source>
</evidence>
<dbReference type="InterPro" id="IPR036291">
    <property type="entry name" value="NAD(P)-bd_dom_sf"/>
</dbReference>
<sequence>MAPHIAVVGAGAVGGFIGARLAAAGENVTLIDRWREHVDATRRNGLRIDGAVPQDNAIVPVRILADDEIDSLKALPPLDIVFISVKSYDTRWAAEVVLPYLHADAVVISAQNGCNEATLAEIVGAPRTAGLIAARIGVELSAPGVIRRRVVRGSPGIDVFRLGELDGQRSARIETLATLLRQVDSVAVIDNLAGERWSKLAVNAMRNGVSAATGLTIDALDSHPQLRRFSIEVAGEAVRVGQRLGYSLTALGVIPAALFAAAADGSATAFAEIEQRLIDAVQRGAAGQRPSMGQNIVKGRRTEIDEIYGLVIQRAAELGIPVPANQTVYDRVRAIENGTLTPAPENLLGAVE</sequence>